<dbReference type="KEGG" id="acy:Anacy_0175"/>
<dbReference type="PANTHER" id="PTHR38340:SF1">
    <property type="entry name" value="S-LAYER PROTEIN"/>
    <property type="match status" value="1"/>
</dbReference>
<evidence type="ECO:0000256" key="2">
    <source>
        <dbReference type="ARBA" id="ARBA00022525"/>
    </source>
</evidence>
<evidence type="ECO:0000313" key="4">
    <source>
        <dbReference type="Proteomes" id="UP000010474"/>
    </source>
</evidence>
<gene>
    <name evidence="3" type="ordered locus">Anacy_0175</name>
</gene>
<dbReference type="InterPro" id="IPR018511">
    <property type="entry name" value="Hemolysin-typ_Ca-bd_CS"/>
</dbReference>
<organism evidence="3 4">
    <name type="scientific">Anabaena cylindrica (strain ATCC 27899 / PCC 7122)</name>
    <dbReference type="NCBI Taxonomy" id="272123"/>
    <lineage>
        <taxon>Bacteria</taxon>
        <taxon>Bacillati</taxon>
        <taxon>Cyanobacteriota</taxon>
        <taxon>Cyanophyceae</taxon>
        <taxon>Nostocales</taxon>
        <taxon>Nostocaceae</taxon>
        <taxon>Anabaena</taxon>
    </lineage>
</organism>
<protein>
    <submittedName>
        <fullName evidence="3">Hemolysin-type calcium-binding region</fullName>
    </submittedName>
</protein>
<dbReference type="Proteomes" id="UP000010474">
    <property type="component" value="Chromosome"/>
</dbReference>
<evidence type="ECO:0000313" key="3">
    <source>
        <dbReference type="EMBL" id="AFZ55783.1"/>
    </source>
</evidence>
<dbReference type="OrthoDB" id="507538at2"/>
<dbReference type="PROSITE" id="PS00330">
    <property type="entry name" value="HEMOLYSIN_CALCIUM"/>
    <property type="match status" value="4"/>
</dbReference>
<evidence type="ECO:0000256" key="1">
    <source>
        <dbReference type="ARBA" id="ARBA00004613"/>
    </source>
</evidence>
<dbReference type="SUPFAM" id="SSF51120">
    <property type="entry name" value="beta-Roll"/>
    <property type="match status" value="3"/>
</dbReference>
<sequence>MSTFGTYTGDEQNNIFTAPNDGSSWVIYGEGGDDILTGGTGDDTINGDEGNDTITGGEGYDYLSGGEGDDLLVDIQGNVNGGGGTDTLRADYSQFDNGFGVHVGYAGYNIIFSRRDASGLLTYSNIEKFDITGTKYDDVLQGAADSDTLRGGGGNDEINGAAGYDYLFGGDGNDVLIDTEGNIDGGAGTDILVADYSQFNNGAGIDVGYSGQNAIVSSLTYNAVLNYSNIERFNITGTQYADILRGGSGDDTLNGAGGNDQIIAGAGNDIVIDTQASIDGGVGVDTLVADYSLFNNGAGIDVQQNAIFSRQTGNFLLGHVNVERFNITGTQYDDILRGGASDDILSGGAGNDILIDANGTVDGGAGIDTLVADYTAKVDGAGIHLGWNGSNNVFSRVNGQVLVNVSNIEKYNITGSQYQDVFEGRSDNDIFNGGAGNDIFYGDAGNDTLIGGTGNDTLYGGVGADSFVFNSSLEGLDVIKDFSWVQGDKIQISKVGFGVTNLNSFSYNDVTGGLFFQGTQLATLENKPAGFSINLDVQLV</sequence>
<dbReference type="STRING" id="272123.Anacy_0175"/>
<dbReference type="HOGENOM" id="CLU_023784_4_2_3"/>
<dbReference type="PATRIC" id="fig|272123.3.peg.190"/>
<dbReference type="RefSeq" id="WP_015212439.1">
    <property type="nucleotide sequence ID" value="NC_019771.1"/>
</dbReference>
<dbReference type="EMBL" id="CP003659">
    <property type="protein sequence ID" value="AFZ55783.1"/>
    <property type="molecule type" value="Genomic_DNA"/>
</dbReference>
<reference evidence="4" key="1">
    <citation type="journal article" date="2013" name="Proc. Natl. Acad. Sci. U.S.A.">
        <title>Improving the coverage of the cyanobacterial phylum using diversity-driven genome sequencing.</title>
        <authorList>
            <person name="Shih P.M."/>
            <person name="Wu D."/>
            <person name="Latifi A."/>
            <person name="Axen S.D."/>
            <person name="Fewer D.P."/>
            <person name="Talla E."/>
            <person name="Calteau A."/>
            <person name="Cai F."/>
            <person name="Tandeau de Marsac N."/>
            <person name="Rippka R."/>
            <person name="Herdman M."/>
            <person name="Sivonen K."/>
            <person name="Coursin T."/>
            <person name="Laurent T."/>
            <person name="Goodwin L."/>
            <person name="Nolan M."/>
            <person name="Davenport K.W."/>
            <person name="Han C.S."/>
            <person name="Rubin E.M."/>
            <person name="Eisen J.A."/>
            <person name="Woyke T."/>
            <person name="Gugger M."/>
            <person name="Kerfeld C.A."/>
        </authorList>
    </citation>
    <scope>NUCLEOTIDE SEQUENCE [LARGE SCALE GENOMIC DNA]</scope>
    <source>
        <strain evidence="4">ATCC 27899 / PCC 7122</strain>
    </source>
</reference>
<dbReference type="Gene3D" id="2.150.10.10">
    <property type="entry name" value="Serralysin-like metalloprotease, C-terminal"/>
    <property type="match status" value="4"/>
</dbReference>
<dbReference type="Pfam" id="PF00353">
    <property type="entry name" value="HemolysinCabind"/>
    <property type="match status" value="7"/>
</dbReference>
<accession>K9Z9B4</accession>
<dbReference type="InterPro" id="IPR011049">
    <property type="entry name" value="Serralysin-like_metalloprot_C"/>
</dbReference>
<dbReference type="GO" id="GO:0005576">
    <property type="term" value="C:extracellular region"/>
    <property type="evidence" value="ECO:0007669"/>
    <property type="project" value="UniProtKB-SubCell"/>
</dbReference>
<dbReference type="eggNOG" id="COG2931">
    <property type="taxonomic scope" value="Bacteria"/>
</dbReference>
<keyword evidence="4" id="KW-1185">Reference proteome</keyword>
<comment type="subcellular location">
    <subcellularLocation>
        <location evidence="1">Secreted</location>
    </subcellularLocation>
</comment>
<dbReference type="GO" id="GO:0005509">
    <property type="term" value="F:calcium ion binding"/>
    <property type="evidence" value="ECO:0007669"/>
    <property type="project" value="InterPro"/>
</dbReference>
<name>K9Z9B4_ANACC</name>
<dbReference type="InterPro" id="IPR050557">
    <property type="entry name" value="RTX_toxin/Mannuronan_C5-epim"/>
</dbReference>
<dbReference type="PANTHER" id="PTHR38340">
    <property type="entry name" value="S-LAYER PROTEIN"/>
    <property type="match status" value="1"/>
</dbReference>
<dbReference type="AlphaFoldDB" id="K9Z9B4"/>
<proteinExistence type="predicted"/>
<keyword evidence="2" id="KW-0964">Secreted</keyword>
<dbReference type="InterPro" id="IPR001343">
    <property type="entry name" value="Hemolysn_Ca-bd"/>
</dbReference>
<dbReference type="PRINTS" id="PR00313">
    <property type="entry name" value="CABNDNGRPT"/>
</dbReference>